<keyword evidence="4" id="KW-1185">Reference proteome</keyword>
<dbReference type="Proteomes" id="UP000317243">
    <property type="component" value="Unassembled WGS sequence"/>
</dbReference>
<evidence type="ECO:0000256" key="1">
    <source>
        <dbReference type="SAM" id="MobiDB-lite"/>
    </source>
</evidence>
<dbReference type="EMBL" id="SIHI01000013">
    <property type="protein sequence ID" value="TWT51490.1"/>
    <property type="molecule type" value="Genomic_DNA"/>
</dbReference>
<accession>A0A5C5WLD4</accession>
<organism evidence="3 4">
    <name type="scientific">Thalassoglobus neptunius</name>
    <dbReference type="NCBI Taxonomy" id="1938619"/>
    <lineage>
        <taxon>Bacteria</taxon>
        <taxon>Pseudomonadati</taxon>
        <taxon>Planctomycetota</taxon>
        <taxon>Planctomycetia</taxon>
        <taxon>Planctomycetales</taxon>
        <taxon>Planctomycetaceae</taxon>
        <taxon>Thalassoglobus</taxon>
    </lineage>
</organism>
<evidence type="ECO:0000313" key="3">
    <source>
        <dbReference type="EMBL" id="TWT51490.1"/>
    </source>
</evidence>
<dbReference type="InterPro" id="IPR002035">
    <property type="entry name" value="VWF_A"/>
</dbReference>
<dbReference type="AlphaFoldDB" id="A0A5C5WLD4"/>
<feature type="region of interest" description="Disordered" evidence="1">
    <location>
        <begin position="1"/>
        <end position="33"/>
    </location>
</feature>
<name>A0A5C5WLD4_9PLAN</name>
<proteinExistence type="predicted"/>
<dbReference type="RefSeq" id="WP_146510985.1">
    <property type="nucleotide sequence ID" value="NZ_SIHI01000013.1"/>
</dbReference>
<dbReference type="SMART" id="SM00327">
    <property type="entry name" value="VWA"/>
    <property type="match status" value="1"/>
</dbReference>
<dbReference type="Pfam" id="PF05762">
    <property type="entry name" value="VWA_CoxE"/>
    <property type="match status" value="1"/>
</dbReference>
<dbReference type="SUPFAM" id="SSF53300">
    <property type="entry name" value="vWA-like"/>
    <property type="match status" value="1"/>
</dbReference>
<feature type="domain" description="VWFA" evidence="2">
    <location>
        <begin position="203"/>
        <end position="365"/>
    </location>
</feature>
<dbReference type="InterPro" id="IPR050458">
    <property type="entry name" value="LolB"/>
</dbReference>
<evidence type="ECO:0000259" key="2">
    <source>
        <dbReference type="SMART" id="SM00327"/>
    </source>
</evidence>
<dbReference type="OrthoDB" id="9789979at2"/>
<evidence type="ECO:0000313" key="4">
    <source>
        <dbReference type="Proteomes" id="UP000317243"/>
    </source>
</evidence>
<dbReference type="Gene3D" id="3.40.50.410">
    <property type="entry name" value="von Willebrand factor, type A domain"/>
    <property type="match status" value="1"/>
</dbReference>
<comment type="caution">
    <text evidence="3">The sequence shown here is derived from an EMBL/GenBank/DDBJ whole genome shotgun (WGS) entry which is preliminary data.</text>
</comment>
<dbReference type="InterPro" id="IPR036465">
    <property type="entry name" value="vWFA_dom_sf"/>
</dbReference>
<dbReference type="PANTHER" id="PTHR30634">
    <property type="entry name" value="OUTER MEMBRANE LOLAB LIPOPROTEIN INSERTION APPARATUS"/>
    <property type="match status" value="1"/>
</dbReference>
<dbReference type="PANTHER" id="PTHR30634:SF16">
    <property type="entry name" value="OUTER-MEMBRANE LIPOPROTEIN LOLB"/>
    <property type="match status" value="1"/>
</dbReference>
<protein>
    <submittedName>
        <fullName evidence="3">VWA domain containing CoxE-like protein</fullName>
    </submittedName>
</protein>
<reference evidence="3 4" key="1">
    <citation type="submission" date="2019-02" db="EMBL/GenBank/DDBJ databases">
        <title>Deep-cultivation of Planctomycetes and their phenomic and genomic characterization uncovers novel biology.</title>
        <authorList>
            <person name="Wiegand S."/>
            <person name="Jogler M."/>
            <person name="Boedeker C."/>
            <person name="Pinto D."/>
            <person name="Vollmers J."/>
            <person name="Rivas-Marin E."/>
            <person name="Kohn T."/>
            <person name="Peeters S.H."/>
            <person name="Heuer A."/>
            <person name="Rast P."/>
            <person name="Oberbeckmann S."/>
            <person name="Bunk B."/>
            <person name="Jeske O."/>
            <person name="Meyerdierks A."/>
            <person name="Storesund J.E."/>
            <person name="Kallscheuer N."/>
            <person name="Luecker S."/>
            <person name="Lage O.M."/>
            <person name="Pohl T."/>
            <person name="Merkel B.J."/>
            <person name="Hornburger P."/>
            <person name="Mueller R.-W."/>
            <person name="Bruemmer F."/>
            <person name="Labrenz M."/>
            <person name="Spormann A.M."/>
            <person name="Op Den Camp H."/>
            <person name="Overmann J."/>
            <person name="Amann R."/>
            <person name="Jetten M.S.M."/>
            <person name="Mascher T."/>
            <person name="Medema M.H."/>
            <person name="Devos D.P."/>
            <person name="Kaster A.-K."/>
            <person name="Ovreas L."/>
            <person name="Rohde M."/>
            <person name="Galperin M.Y."/>
            <person name="Jogler C."/>
        </authorList>
    </citation>
    <scope>NUCLEOTIDE SEQUENCE [LARGE SCALE GENOMIC DNA]</scope>
    <source>
        <strain evidence="3 4">KOR42</strain>
    </source>
</reference>
<dbReference type="InterPro" id="IPR008912">
    <property type="entry name" value="Uncharacterised_CoxE"/>
</dbReference>
<gene>
    <name evidence="3" type="ORF">KOR42_35380</name>
</gene>
<sequence>MTDDSSKERSRRWRMVLGQDSDPPDDAFPLEAEDKGRDDVLQALYDSNRQGGLGSSCPNVNRWLGDIRQYFSESNVKLIQRDALERLKLHEMLLQPETLEQVEPDIHLVATLLALKSVIPAKTKETARQVVRQVVEEVEKKIRQPMLEAVRGALHRATRNNRPKHNEIDWNRTIKRNLKNFLPEQNAIIPEKLVGYGRRRSAMRDLILCVDQSGSMATSVVYSSLFASVLASIHSLRTSLVVFDTEVVDLTELLQDPVDVLFGTQLGGGTDINRAVAYSQSLIQRPQQTVMILITDLYEGGNANELLQRIARIVHSGVTLVCLLALNDDGAPAFDDHLSRALASLGVPAFACTPDQFPDLIAAAIDRKDLAQWAANNDLVTHGDFDSHQDQL</sequence>